<sequence>MTSTRPSARVYRRRRIVVFSALAVVLALLTGAGVYSANALGAPVPSAAPEVADPAPVAAAPQQLVLPGFGGWAIGAVGFDGLLASGNEQTPMAMASITKVITALTVLSEHPIPPGEGGPDVEYTEDDVDIYWDMAAQGGSVAPVEAGATLTLKESLEALLIPSGNNYGISISNWAFGSEAALVEKANAWLAANGLANTHVVDSSGMSDDNVGTPADMVALGEIALGEPTIAAIVASKSVEIPELGTLTNSNKLLGTHGVDGMKTGTTDDAANLLFTADYAVGASSVTVVGVLLGGETHEIIDAAIVAMLDSVAPGFHEVAPLEANQVLAEYDTPWGDTARARASSGATVVVWNDTPVDVEVHADAVSLADRGDEVGTAVVRAGSEEITVPLVLDASLSDPGAWWRLTNPGALDDAGAQSGSE</sequence>
<dbReference type="PRINTS" id="PR00725">
    <property type="entry name" value="DADACBPTASE1"/>
</dbReference>
<evidence type="ECO:0000256" key="2">
    <source>
        <dbReference type="ARBA" id="ARBA00022729"/>
    </source>
</evidence>
<dbReference type="InterPro" id="IPR018044">
    <property type="entry name" value="Peptidase_S11"/>
</dbReference>
<dbReference type="AlphaFoldDB" id="A0A9X2H8I9"/>
<evidence type="ECO:0000313" key="12">
    <source>
        <dbReference type="Proteomes" id="UP001139722"/>
    </source>
</evidence>
<dbReference type="GO" id="GO:0071555">
    <property type="term" value="P:cell wall organization"/>
    <property type="evidence" value="ECO:0007669"/>
    <property type="project" value="UniProtKB-KW"/>
</dbReference>
<dbReference type="InterPro" id="IPR012338">
    <property type="entry name" value="Beta-lactam/transpept-like"/>
</dbReference>
<reference evidence="11" key="1">
    <citation type="submission" date="2022-06" db="EMBL/GenBank/DDBJ databases">
        <title>Sequencing the genomes of 1000 actinobacteria strains.</title>
        <authorList>
            <person name="Klenk H.-P."/>
        </authorList>
    </citation>
    <scope>NUCLEOTIDE SEQUENCE</scope>
    <source>
        <strain evidence="11">DSM 22016</strain>
    </source>
</reference>
<dbReference type="RefSeq" id="WP_156997897.1">
    <property type="nucleotide sequence ID" value="NZ_BAAANU010000008.1"/>
</dbReference>
<keyword evidence="5" id="KW-0573">Peptidoglycan synthesis</keyword>
<dbReference type="OrthoDB" id="5241551at2"/>
<keyword evidence="12" id="KW-1185">Reference proteome</keyword>
<protein>
    <submittedName>
        <fullName evidence="11">D-alanyl-D-alanine carboxypeptidase (Penicillin-binding protein 5/6)</fullName>
        <ecNumber evidence="11">3.4.16.4</ecNumber>
    </submittedName>
</protein>
<dbReference type="EMBL" id="JAMZDY010000001">
    <property type="protein sequence ID" value="MCP2371959.1"/>
    <property type="molecule type" value="Genomic_DNA"/>
</dbReference>
<keyword evidence="4" id="KW-0133">Cell shape</keyword>
<dbReference type="Gene3D" id="3.40.710.10">
    <property type="entry name" value="DD-peptidase/beta-lactamase superfamily"/>
    <property type="match status" value="1"/>
</dbReference>
<keyword evidence="6" id="KW-0961">Cell wall biogenesis/degradation</keyword>
<evidence type="ECO:0000256" key="9">
    <source>
        <dbReference type="RuleBase" id="RU004016"/>
    </source>
</evidence>
<evidence type="ECO:0000259" key="10">
    <source>
        <dbReference type="Pfam" id="PF00768"/>
    </source>
</evidence>
<evidence type="ECO:0000256" key="3">
    <source>
        <dbReference type="ARBA" id="ARBA00022801"/>
    </source>
</evidence>
<proteinExistence type="inferred from homology"/>
<accession>A0A9X2H8I9</accession>
<keyword evidence="11" id="KW-0121">Carboxypeptidase</keyword>
<evidence type="ECO:0000256" key="8">
    <source>
        <dbReference type="PIRSR" id="PIRSR618044-2"/>
    </source>
</evidence>
<evidence type="ECO:0000256" key="4">
    <source>
        <dbReference type="ARBA" id="ARBA00022960"/>
    </source>
</evidence>
<keyword evidence="11" id="KW-0645">Protease</keyword>
<comment type="similarity">
    <text evidence="1 9">Belongs to the peptidase S11 family.</text>
</comment>
<feature type="active site" description="Acyl-ester intermediate" evidence="7">
    <location>
        <position position="96"/>
    </location>
</feature>
<name>A0A9X2H8I9_9MICO</name>
<dbReference type="GO" id="GO:0006508">
    <property type="term" value="P:proteolysis"/>
    <property type="evidence" value="ECO:0007669"/>
    <property type="project" value="InterPro"/>
</dbReference>
<dbReference type="EC" id="3.4.16.4" evidence="11"/>
<dbReference type="GO" id="GO:0009002">
    <property type="term" value="F:serine-type D-Ala-D-Ala carboxypeptidase activity"/>
    <property type="evidence" value="ECO:0007669"/>
    <property type="project" value="UniProtKB-EC"/>
</dbReference>
<organism evidence="11 12">
    <name type="scientific">Agromyces terreus</name>
    <dbReference type="NCBI Taxonomy" id="424795"/>
    <lineage>
        <taxon>Bacteria</taxon>
        <taxon>Bacillati</taxon>
        <taxon>Actinomycetota</taxon>
        <taxon>Actinomycetes</taxon>
        <taxon>Micrococcales</taxon>
        <taxon>Microbacteriaceae</taxon>
        <taxon>Agromyces</taxon>
    </lineage>
</organism>
<keyword evidence="3 11" id="KW-0378">Hydrolase</keyword>
<evidence type="ECO:0000256" key="6">
    <source>
        <dbReference type="ARBA" id="ARBA00023316"/>
    </source>
</evidence>
<evidence type="ECO:0000313" key="11">
    <source>
        <dbReference type="EMBL" id="MCP2371959.1"/>
    </source>
</evidence>
<feature type="binding site" evidence="8">
    <location>
        <position position="263"/>
    </location>
    <ligand>
        <name>substrate</name>
    </ligand>
</feature>
<dbReference type="Pfam" id="PF00768">
    <property type="entry name" value="Peptidase_S11"/>
    <property type="match status" value="1"/>
</dbReference>
<dbReference type="Proteomes" id="UP001139722">
    <property type="component" value="Unassembled WGS sequence"/>
</dbReference>
<dbReference type="InterPro" id="IPR001967">
    <property type="entry name" value="Peptidase_S11_N"/>
</dbReference>
<keyword evidence="2" id="KW-0732">Signal</keyword>
<evidence type="ECO:0000256" key="1">
    <source>
        <dbReference type="ARBA" id="ARBA00007164"/>
    </source>
</evidence>
<comment type="caution">
    <text evidence="11">The sequence shown here is derived from an EMBL/GenBank/DDBJ whole genome shotgun (WGS) entry which is preliminary data.</text>
</comment>
<evidence type="ECO:0000256" key="5">
    <source>
        <dbReference type="ARBA" id="ARBA00022984"/>
    </source>
</evidence>
<feature type="active site" evidence="7">
    <location>
        <position position="163"/>
    </location>
</feature>
<evidence type="ECO:0000256" key="7">
    <source>
        <dbReference type="PIRSR" id="PIRSR618044-1"/>
    </source>
</evidence>
<dbReference type="GO" id="GO:0009252">
    <property type="term" value="P:peptidoglycan biosynthetic process"/>
    <property type="evidence" value="ECO:0007669"/>
    <property type="project" value="UniProtKB-KW"/>
</dbReference>
<gene>
    <name evidence="11" type="ORF">BJ978_002635</name>
</gene>
<feature type="domain" description="Peptidase S11 D-alanyl-D-alanine carboxypeptidase A N-terminal" evidence="10">
    <location>
        <begin position="82"/>
        <end position="277"/>
    </location>
</feature>
<feature type="active site" description="Proton acceptor" evidence="7">
    <location>
        <position position="99"/>
    </location>
</feature>
<dbReference type="GO" id="GO:0008360">
    <property type="term" value="P:regulation of cell shape"/>
    <property type="evidence" value="ECO:0007669"/>
    <property type="project" value="UniProtKB-KW"/>
</dbReference>
<dbReference type="SUPFAM" id="SSF56601">
    <property type="entry name" value="beta-lactamase/transpeptidase-like"/>
    <property type="match status" value="1"/>
</dbReference>